<dbReference type="PANTHER" id="PTHR46383">
    <property type="entry name" value="ASPARTATE AMINOTRANSFERASE"/>
    <property type="match status" value="1"/>
</dbReference>
<accession>A0A382M2Q9</accession>
<dbReference type="SUPFAM" id="SSF53383">
    <property type="entry name" value="PLP-dependent transferases"/>
    <property type="match status" value="1"/>
</dbReference>
<evidence type="ECO:0000256" key="1">
    <source>
        <dbReference type="ARBA" id="ARBA00001933"/>
    </source>
</evidence>
<dbReference type="InterPro" id="IPR015424">
    <property type="entry name" value="PyrdxlP-dep_Trfase"/>
</dbReference>
<name>A0A382M2Q9_9ZZZZ</name>
<dbReference type="EMBL" id="UINC01090794">
    <property type="protein sequence ID" value="SVC43050.1"/>
    <property type="molecule type" value="Genomic_DNA"/>
</dbReference>
<reference evidence="6" key="1">
    <citation type="submission" date="2018-05" db="EMBL/GenBank/DDBJ databases">
        <authorList>
            <person name="Lanie J.A."/>
            <person name="Ng W.-L."/>
            <person name="Kazmierczak K.M."/>
            <person name="Andrzejewski T.M."/>
            <person name="Davidsen T.M."/>
            <person name="Wayne K.J."/>
            <person name="Tettelin H."/>
            <person name="Glass J.I."/>
            <person name="Rusch D."/>
            <person name="Podicherti R."/>
            <person name="Tsui H.-C.T."/>
            <person name="Winkler M.E."/>
        </authorList>
    </citation>
    <scope>NUCLEOTIDE SEQUENCE</scope>
</reference>
<keyword evidence="5" id="KW-0663">Pyridoxal phosphate</keyword>
<dbReference type="InterPro" id="IPR050596">
    <property type="entry name" value="AspAT/PAT-like"/>
</dbReference>
<feature type="non-terminal residue" evidence="6">
    <location>
        <position position="91"/>
    </location>
</feature>
<evidence type="ECO:0000256" key="5">
    <source>
        <dbReference type="ARBA" id="ARBA00022898"/>
    </source>
</evidence>
<dbReference type="InterPro" id="IPR015422">
    <property type="entry name" value="PyrdxlP-dep_Trfase_small"/>
</dbReference>
<proteinExistence type="inferred from homology"/>
<comment type="similarity">
    <text evidence="2">Belongs to the class-I pyridoxal-phosphate-dependent aminotransferase family.</text>
</comment>
<protein>
    <recommendedName>
        <fullName evidence="7">Aminotransferase class I/classII domain-containing protein</fullName>
    </recommendedName>
</protein>
<dbReference type="Gene3D" id="3.90.1150.10">
    <property type="entry name" value="Aspartate Aminotransferase, domain 1"/>
    <property type="match status" value="1"/>
</dbReference>
<keyword evidence="4" id="KW-0808">Transferase</keyword>
<dbReference type="AlphaFoldDB" id="A0A382M2Q9"/>
<organism evidence="6">
    <name type="scientific">marine metagenome</name>
    <dbReference type="NCBI Taxonomy" id="408172"/>
    <lineage>
        <taxon>unclassified sequences</taxon>
        <taxon>metagenomes</taxon>
        <taxon>ecological metagenomes</taxon>
    </lineage>
</organism>
<evidence type="ECO:0000256" key="3">
    <source>
        <dbReference type="ARBA" id="ARBA00022576"/>
    </source>
</evidence>
<keyword evidence="3" id="KW-0032">Aminotransferase</keyword>
<gene>
    <name evidence="6" type="ORF">METZ01_LOCUS295904</name>
</gene>
<dbReference type="InterPro" id="IPR015421">
    <property type="entry name" value="PyrdxlP-dep_Trfase_major"/>
</dbReference>
<evidence type="ECO:0000313" key="6">
    <source>
        <dbReference type="EMBL" id="SVC43050.1"/>
    </source>
</evidence>
<evidence type="ECO:0000256" key="4">
    <source>
        <dbReference type="ARBA" id="ARBA00022679"/>
    </source>
</evidence>
<dbReference type="GO" id="GO:0008483">
    <property type="term" value="F:transaminase activity"/>
    <property type="evidence" value="ECO:0007669"/>
    <property type="project" value="UniProtKB-KW"/>
</dbReference>
<dbReference type="Gene3D" id="3.40.640.10">
    <property type="entry name" value="Type I PLP-dependent aspartate aminotransferase-like (Major domain)"/>
    <property type="match status" value="1"/>
</dbReference>
<evidence type="ECO:0000256" key="2">
    <source>
        <dbReference type="ARBA" id="ARBA00007441"/>
    </source>
</evidence>
<sequence length="91" mass="9965">MRINNVQPPVIRMGGQRARDLAQEGIDVIDLGPSSPHYVTPKHIIDAGVKALYDGYTNHAPALGLPEFKDALAEKLYSNNRIQADPDKGIM</sequence>
<dbReference type="PANTHER" id="PTHR46383:SF1">
    <property type="entry name" value="ASPARTATE AMINOTRANSFERASE"/>
    <property type="match status" value="1"/>
</dbReference>
<evidence type="ECO:0008006" key="7">
    <source>
        <dbReference type="Google" id="ProtNLM"/>
    </source>
</evidence>
<dbReference type="GO" id="GO:0006520">
    <property type="term" value="P:amino acid metabolic process"/>
    <property type="evidence" value="ECO:0007669"/>
    <property type="project" value="InterPro"/>
</dbReference>
<comment type="cofactor">
    <cofactor evidence="1">
        <name>pyridoxal 5'-phosphate</name>
        <dbReference type="ChEBI" id="CHEBI:597326"/>
    </cofactor>
</comment>